<sequence length="1315" mass="150712">MAKTKKSINKKNSLQKSTKMMDEKKVAVKKQQESDEEMLLDNEDYDSMIENGTSEESDSDNEQQNEQPSEDEVEEEDDSGSDDGFSDKEEEKEEKPKMAQATKRKPNESVEVTQNKKPKGNNPFAPEKVKAPTLEEINELKETRNLFHSNIFRLQVKEMLQEVKVKDKYNNYINTFMEQFKSFVKSLKNQTEKQDIDKLMWLKKSQLAAPINLQALKVQQQKVFQFQFIKPTTEPFLLGACNTQTLLGPKLQADIAVLMPEECWQKENYLNLQYDQKRAYYLTYLTQKLLESKVIAGLREEHLKFNYYNNNPLKSVLEITPPVEAGKNLSQKLSIRIFIGCEQNSFKLNRFVPWNNNIRSSLFDSNDEDSVPLATPSYNANILFDLTMHENQKLLKEVFEPHKNFQEGLVLLKIWLRQRQLDVGYGGFNAHILAMFIAFLFKQRKLHSNMSSYQVARNVWNHLAFSSWHENNKGITLCLNTATAIANQPTLEQFHAYYPVVFIDVSGFYNICSNVNVDVYKRICLEAKLAVDMLNDMKVNSFQLLFMSKLPLYSQMDHILKINNPDAIEQILEMHVTPADKYNYAGYAYPQLLKVVTSLLQKGLSKRVQFMLPLEQLSTPWSVNESAAAAPQHLHLGLILNPEHAYEILDKGPESIDDEAAKFRAFWGEKAQLRRFQDGSITESVVWAAASDDLAKKRLIVRSIVLYLLQHHFQLENKDIEYIAGEFESVIELTKSFKVDSLRLNKQKLNQDTNAEATALQVIREFDDLARKLNGLKELPLEIVSIAGISAVLRYCEPQPILPRAKCIKEQIFSDHIQYGVIQLGQSGKWPGELTALRALKTAFYIQIAELVQEKYKLICRVTYDGVLILKQGYCFNLEIAHPKEVGLLKKEKTDKGITTHIDCAESIALEKRHYILPKVTGALKALYQNHSSFGPTVMIAKRWLYSQLIDNGLWPEECTELMIASQYLKTASQCITNSPQIGFIRFLQLLAHTDWKTELFLLNFNSAMEETDISDLEQRFSTERNTFPPLCIVTSYDQKHYGKIWSTEQQPNVHVLARVTLLARQTLEIIESTLLSSCLTLIKPAKVFKAPTQGYDFVIQLKPDQVTNSLNLDFGSSFVEFTKPNWHMPLAGSNFVAKAVQKLREAYSDFAAFFYNPCGGKEIAIIWKPTAFNAKEFKVNDVNGCSLTSDHKRVQAKKEVLIEDFKFILKDFYLRMGSLEFVRQSNEQSTQNKTQNTNNNTNRYFGVKNVSASENVKPVVKQKSNVLAKSNHHKKPAIVSKKNADLKVKPQLKTKAKPQLKTKIKTKKCLKKTA</sequence>
<evidence type="ECO:0000259" key="15">
    <source>
        <dbReference type="Pfam" id="PF17405"/>
    </source>
</evidence>
<dbReference type="InterPro" id="IPR035369">
    <property type="entry name" value="Nrap_D4"/>
</dbReference>
<feature type="domain" description="Nrap protein" evidence="14">
    <location>
        <begin position="554"/>
        <end position="714"/>
    </location>
</feature>
<evidence type="ECO:0000256" key="11">
    <source>
        <dbReference type="SAM" id="MobiDB-lite"/>
    </source>
</evidence>
<dbReference type="Gene3D" id="3.30.70.3030">
    <property type="match status" value="1"/>
</dbReference>
<dbReference type="PANTHER" id="PTHR17972">
    <property type="entry name" value="NUCLEOLAR RNA-ASSOCIATED PROTEIN"/>
    <property type="match status" value="1"/>
</dbReference>
<evidence type="ECO:0000256" key="4">
    <source>
        <dbReference type="ARBA" id="ARBA00016437"/>
    </source>
</evidence>
<evidence type="ECO:0000256" key="8">
    <source>
        <dbReference type="ARBA" id="ARBA00031711"/>
    </source>
</evidence>
<evidence type="ECO:0000259" key="16">
    <source>
        <dbReference type="Pfam" id="PF17406"/>
    </source>
</evidence>
<evidence type="ECO:0000259" key="17">
    <source>
        <dbReference type="Pfam" id="PF17407"/>
    </source>
</evidence>
<dbReference type="Pfam" id="PF17407">
    <property type="entry name" value="Nrap_D6"/>
    <property type="match status" value="1"/>
</dbReference>
<keyword evidence="6" id="KW-0694">RNA-binding</keyword>
<dbReference type="Pfam" id="PF17404">
    <property type="entry name" value="Nrap_D3"/>
    <property type="match status" value="1"/>
</dbReference>
<dbReference type="Pfam" id="PF17405">
    <property type="entry name" value="Nrap_D4"/>
    <property type="match status" value="1"/>
</dbReference>
<dbReference type="InterPro" id="IPR035370">
    <property type="entry name" value="Nrap_D5"/>
</dbReference>
<comment type="subcellular location">
    <subcellularLocation>
        <location evidence="1">Chromosome</location>
    </subcellularLocation>
    <subcellularLocation>
        <location evidence="2">Nucleus</location>
        <location evidence="2">Nucleolus</location>
    </subcellularLocation>
</comment>
<feature type="domain" description="Nrap protein" evidence="13">
    <location>
        <begin position="404"/>
        <end position="549"/>
    </location>
</feature>
<evidence type="ECO:0000256" key="2">
    <source>
        <dbReference type="ARBA" id="ARBA00004604"/>
    </source>
</evidence>
<dbReference type="GO" id="GO:0032040">
    <property type="term" value="C:small-subunit processome"/>
    <property type="evidence" value="ECO:0007669"/>
    <property type="project" value="TreeGrafter"/>
</dbReference>
<keyword evidence="7" id="KW-0539">Nucleus</keyword>
<comment type="function">
    <text evidence="9">Part of the small subunit (SSU) processome, first precursor of the small eukaryotic ribosomal subunit. During the assembly of the SSU processome in the nucleolus, many ribosome biogenesis factors, an RNA chaperone and ribosomal proteins associate with the nascent pre-rRNA and work in concert to generate RNA folding, modifications, rearrangements and cleavage as well as targeted degradation of pre-ribosomal RNA by the RNA exosome.</text>
</comment>
<feature type="compositionally biased region" description="Basic and acidic residues" evidence="11">
    <location>
        <begin position="85"/>
        <end position="97"/>
    </location>
</feature>
<feature type="compositionally biased region" description="Basic and acidic residues" evidence="11">
    <location>
        <begin position="19"/>
        <end position="33"/>
    </location>
</feature>
<evidence type="ECO:0000256" key="1">
    <source>
        <dbReference type="ARBA" id="ARBA00004286"/>
    </source>
</evidence>
<dbReference type="OMA" id="NPHGGKE"/>
<feature type="domain" description="Nrap protein" evidence="12">
    <location>
        <begin position="254"/>
        <end position="399"/>
    </location>
</feature>
<dbReference type="InterPro" id="IPR035371">
    <property type="entry name" value="Nrap_D6"/>
</dbReference>
<comment type="subunit">
    <text evidence="10">Part of the small subunit (SSU) processome, composed of more than 70 proteins and the RNA chaperone small nucleolar RNA (snoRNA) U3.</text>
</comment>
<dbReference type="InterPro" id="IPR005554">
    <property type="entry name" value="NOL6/Upt22"/>
</dbReference>
<evidence type="ECO:0000256" key="10">
    <source>
        <dbReference type="ARBA" id="ARBA00035020"/>
    </source>
</evidence>
<organism evidence="18 19">
    <name type="scientific">Lucilia cuprina</name>
    <name type="common">Green bottle fly</name>
    <name type="synonym">Australian sheep blowfly</name>
    <dbReference type="NCBI Taxonomy" id="7375"/>
    <lineage>
        <taxon>Eukaryota</taxon>
        <taxon>Metazoa</taxon>
        <taxon>Ecdysozoa</taxon>
        <taxon>Arthropoda</taxon>
        <taxon>Hexapoda</taxon>
        <taxon>Insecta</taxon>
        <taxon>Pterygota</taxon>
        <taxon>Neoptera</taxon>
        <taxon>Endopterygota</taxon>
        <taxon>Diptera</taxon>
        <taxon>Brachycera</taxon>
        <taxon>Muscomorpha</taxon>
        <taxon>Oestroidea</taxon>
        <taxon>Calliphoridae</taxon>
        <taxon>Luciliinae</taxon>
        <taxon>Lucilia</taxon>
    </lineage>
</organism>
<dbReference type="GO" id="GO:0034456">
    <property type="term" value="C:UTP-C complex"/>
    <property type="evidence" value="ECO:0007669"/>
    <property type="project" value="TreeGrafter"/>
</dbReference>
<dbReference type="InterPro" id="IPR035368">
    <property type="entry name" value="Nrap_D3"/>
</dbReference>
<accession>A0A0L0BZX3</accession>
<comment type="similarity">
    <text evidence="3">Belongs to the NRAP family.</text>
</comment>
<name>A0A0L0BZX3_LUCCU</name>
<comment type="caution">
    <text evidence="18">The sequence shown here is derived from an EMBL/GenBank/DDBJ whole genome shotgun (WGS) entry which is preliminary data.</text>
</comment>
<evidence type="ECO:0000256" key="6">
    <source>
        <dbReference type="ARBA" id="ARBA00022884"/>
    </source>
</evidence>
<evidence type="ECO:0000256" key="3">
    <source>
        <dbReference type="ARBA" id="ARBA00006674"/>
    </source>
</evidence>
<dbReference type="Proteomes" id="UP000037069">
    <property type="component" value="Unassembled WGS sequence"/>
</dbReference>
<dbReference type="Pfam" id="PF03813">
    <property type="entry name" value="Nrap"/>
    <property type="match status" value="1"/>
</dbReference>
<dbReference type="STRING" id="7375.A0A0L0BZX3"/>
<dbReference type="FunFam" id="1.10.1410.10:FF:000005">
    <property type="entry name" value="Nucleolar protein 6"/>
    <property type="match status" value="1"/>
</dbReference>
<dbReference type="Gene3D" id="1.10.1410.10">
    <property type="match status" value="2"/>
</dbReference>
<evidence type="ECO:0000313" key="18">
    <source>
        <dbReference type="EMBL" id="KNC25568.1"/>
    </source>
</evidence>
<evidence type="ECO:0000256" key="9">
    <source>
        <dbReference type="ARBA" id="ARBA00035000"/>
    </source>
</evidence>
<dbReference type="EMBL" id="JRES01001097">
    <property type="protein sequence ID" value="KNC25568.1"/>
    <property type="molecule type" value="Genomic_DNA"/>
</dbReference>
<dbReference type="OrthoDB" id="10251401at2759"/>
<dbReference type="Pfam" id="PF17406">
    <property type="entry name" value="Nrap_D5"/>
    <property type="match status" value="1"/>
</dbReference>
<evidence type="ECO:0000259" key="14">
    <source>
        <dbReference type="Pfam" id="PF17404"/>
    </source>
</evidence>
<dbReference type="PANTHER" id="PTHR17972:SF0">
    <property type="entry name" value="NUCLEOLAR PROTEIN 6"/>
    <property type="match status" value="1"/>
</dbReference>
<evidence type="ECO:0000259" key="13">
    <source>
        <dbReference type="Pfam" id="PF17403"/>
    </source>
</evidence>
<gene>
    <name evidence="18" type="ORF">FF38_12937</name>
</gene>
<dbReference type="InterPro" id="IPR035082">
    <property type="entry name" value="Nrap_D1"/>
</dbReference>
<feature type="region of interest" description="Disordered" evidence="11">
    <location>
        <begin position="1294"/>
        <end position="1315"/>
    </location>
</feature>
<feature type="domain" description="Nrap protein" evidence="16">
    <location>
        <begin position="931"/>
        <end position="1078"/>
    </location>
</feature>
<keyword evidence="5" id="KW-0158">Chromosome</keyword>
<dbReference type="Pfam" id="PF17403">
    <property type="entry name" value="Nrap_D2"/>
    <property type="match status" value="1"/>
</dbReference>
<feature type="domain" description="Nrap protein" evidence="15">
    <location>
        <begin position="745"/>
        <end position="928"/>
    </location>
</feature>
<feature type="domain" description="Nrap protein" evidence="17">
    <location>
        <begin position="1094"/>
        <end position="1214"/>
    </location>
</feature>
<evidence type="ECO:0000256" key="7">
    <source>
        <dbReference type="ARBA" id="ARBA00023242"/>
    </source>
</evidence>
<evidence type="ECO:0000313" key="19">
    <source>
        <dbReference type="Proteomes" id="UP000037069"/>
    </source>
</evidence>
<reference evidence="18 19" key="1">
    <citation type="journal article" date="2015" name="Nat. Commun.">
        <title>Lucilia cuprina genome unlocks parasitic fly biology to underpin future interventions.</title>
        <authorList>
            <person name="Anstead C.A."/>
            <person name="Korhonen P.K."/>
            <person name="Young N.D."/>
            <person name="Hall R.S."/>
            <person name="Jex A.R."/>
            <person name="Murali S.C."/>
            <person name="Hughes D.S."/>
            <person name="Lee S.F."/>
            <person name="Perry T."/>
            <person name="Stroehlein A.J."/>
            <person name="Ansell B.R."/>
            <person name="Breugelmans B."/>
            <person name="Hofmann A."/>
            <person name="Qu J."/>
            <person name="Dugan S."/>
            <person name="Lee S.L."/>
            <person name="Chao H."/>
            <person name="Dinh H."/>
            <person name="Han Y."/>
            <person name="Doddapaneni H.V."/>
            <person name="Worley K.C."/>
            <person name="Muzny D.M."/>
            <person name="Ioannidis P."/>
            <person name="Waterhouse R.M."/>
            <person name="Zdobnov E.M."/>
            <person name="James P.J."/>
            <person name="Bagnall N.H."/>
            <person name="Kotze A.C."/>
            <person name="Gibbs R.A."/>
            <person name="Richards S."/>
            <person name="Batterham P."/>
            <person name="Gasser R.B."/>
        </authorList>
    </citation>
    <scope>NUCLEOTIDE SEQUENCE [LARGE SCALE GENOMIC DNA]</scope>
    <source>
        <strain evidence="18 19">LS</strain>
        <tissue evidence="18">Full body</tissue>
    </source>
</reference>
<evidence type="ECO:0000259" key="12">
    <source>
        <dbReference type="Pfam" id="PF03813"/>
    </source>
</evidence>
<dbReference type="FunFam" id="1.10.1410.10:FF:000006">
    <property type="entry name" value="Nucleolar protein 6"/>
    <property type="match status" value="1"/>
</dbReference>
<dbReference type="GO" id="GO:0006364">
    <property type="term" value="P:rRNA processing"/>
    <property type="evidence" value="ECO:0007669"/>
    <property type="project" value="TreeGrafter"/>
</dbReference>
<dbReference type="GO" id="GO:0006409">
    <property type="term" value="P:tRNA export from nucleus"/>
    <property type="evidence" value="ECO:0007669"/>
    <property type="project" value="TreeGrafter"/>
</dbReference>
<dbReference type="GO" id="GO:0032545">
    <property type="term" value="C:CURI complex"/>
    <property type="evidence" value="ECO:0007669"/>
    <property type="project" value="TreeGrafter"/>
</dbReference>
<dbReference type="InterPro" id="IPR035367">
    <property type="entry name" value="Nrap_D2"/>
</dbReference>
<dbReference type="GO" id="GO:0005694">
    <property type="term" value="C:chromosome"/>
    <property type="evidence" value="ECO:0007669"/>
    <property type="project" value="UniProtKB-SubCell"/>
</dbReference>
<proteinExistence type="inferred from homology"/>
<protein>
    <recommendedName>
        <fullName evidence="4">Nucleolar protein 6</fullName>
    </recommendedName>
    <alternativeName>
        <fullName evidence="8">Maternal transcript 89Ba</fullName>
    </alternativeName>
</protein>
<keyword evidence="19" id="KW-1185">Reference proteome</keyword>
<feature type="region of interest" description="Disordered" evidence="11">
    <location>
        <begin position="1"/>
        <end position="130"/>
    </location>
</feature>
<evidence type="ECO:0000256" key="5">
    <source>
        <dbReference type="ARBA" id="ARBA00022454"/>
    </source>
</evidence>
<dbReference type="GO" id="GO:0003723">
    <property type="term" value="F:RNA binding"/>
    <property type="evidence" value="ECO:0007669"/>
    <property type="project" value="UniProtKB-KW"/>
</dbReference>
<feature type="compositionally biased region" description="Acidic residues" evidence="11">
    <location>
        <begin position="34"/>
        <end position="81"/>
    </location>
</feature>